<evidence type="ECO:0000313" key="3">
    <source>
        <dbReference type="EMBL" id="ABD09920.1"/>
    </source>
</evidence>
<evidence type="ECO:0000256" key="1">
    <source>
        <dbReference type="SAM" id="MobiDB-lite"/>
    </source>
</evidence>
<dbReference type="InterPro" id="IPR002925">
    <property type="entry name" value="Dienelactn_hydro"/>
</dbReference>
<reference evidence="3 4" key="1">
    <citation type="journal article" date="2007" name="Genome Res.">
        <title>Genome characteristics of facultatively symbiotic Frankia sp. strains reflect host range and host plant biogeography.</title>
        <authorList>
            <person name="Normand P."/>
            <person name="Lapierre P."/>
            <person name="Tisa L.S."/>
            <person name="Gogarten J.P."/>
            <person name="Alloisio N."/>
            <person name="Bagnarol E."/>
            <person name="Bassi C.A."/>
            <person name="Berry A.M."/>
            <person name="Bickhart D.M."/>
            <person name="Choisne N."/>
            <person name="Couloux A."/>
            <person name="Cournoyer B."/>
            <person name="Cruveiller S."/>
            <person name="Daubin V."/>
            <person name="Demange N."/>
            <person name="Francino M.P."/>
            <person name="Goltsman E."/>
            <person name="Huang Y."/>
            <person name="Kopp O.R."/>
            <person name="Labarre L."/>
            <person name="Lapidus A."/>
            <person name="Lavire C."/>
            <person name="Marechal J."/>
            <person name="Martinez M."/>
            <person name="Mastronunzio J.E."/>
            <person name="Mullin B.C."/>
            <person name="Niemann J."/>
            <person name="Pujic P."/>
            <person name="Rawnsley T."/>
            <person name="Rouy Z."/>
            <person name="Schenowitz C."/>
            <person name="Sellstedt A."/>
            <person name="Tavares F."/>
            <person name="Tomkins J.P."/>
            <person name="Vallenet D."/>
            <person name="Valverde C."/>
            <person name="Wall L.G."/>
            <person name="Wang Y."/>
            <person name="Medigue C."/>
            <person name="Benson D.R."/>
        </authorList>
    </citation>
    <scope>NUCLEOTIDE SEQUENCE [LARGE SCALE GENOMIC DNA]</scope>
    <source>
        <strain evidence="4">DSM 45818 / CECT 9043 / CcI3</strain>
    </source>
</reference>
<dbReference type="InterPro" id="IPR051049">
    <property type="entry name" value="Dienelactone_hydrolase-like"/>
</dbReference>
<dbReference type="Proteomes" id="UP000001937">
    <property type="component" value="Chromosome"/>
</dbReference>
<feature type="domain" description="Dienelactone hydrolase" evidence="2">
    <location>
        <begin position="18"/>
        <end position="236"/>
    </location>
</feature>
<dbReference type="OrthoDB" id="3208682at2"/>
<proteinExistence type="predicted"/>
<dbReference type="ESTHER" id="frasc-q2jfm2">
    <property type="family name" value="Dienelactone_hydrolase"/>
</dbReference>
<dbReference type="PhylomeDB" id="Q2JFM2"/>
<dbReference type="Pfam" id="PF01738">
    <property type="entry name" value="DLH"/>
    <property type="match status" value="1"/>
</dbReference>
<dbReference type="EC" id="3.1.1.45" evidence="3"/>
<dbReference type="RefSeq" id="WP_011434996.1">
    <property type="nucleotide sequence ID" value="NC_007777.1"/>
</dbReference>
<protein>
    <submittedName>
        <fullName evidence="3">Carboxymethylenebutenolidase</fullName>
        <ecNumber evidence="3">3.1.1.45</ecNumber>
    </submittedName>
</protein>
<dbReference type="PANTHER" id="PTHR46623">
    <property type="entry name" value="CARBOXYMETHYLENEBUTENOLIDASE-RELATED"/>
    <property type="match status" value="1"/>
</dbReference>
<evidence type="ECO:0000313" key="4">
    <source>
        <dbReference type="Proteomes" id="UP000001937"/>
    </source>
</evidence>
<name>Q2JFM2_FRACC</name>
<evidence type="ECO:0000259" key="2">
    <source>
        <dbReference type="Pfam" id="PF01738"/>
    </source>
</evidence>
<organism evidence="3 4">
    <name type="scientific">Frankia casuarinae (strain DSM 45818 / CECT 9043 / HFP020203 / CcI3)</name>
    <dbReference type="NCBI Taxonomy" id="106370"/>
    <lineage>
        <taxon>Bacteria</taxon>
        <taxon>Bacillati</taxon>
        <taxon>Actinomycetota</taxon>
        <taxon>Actinomycetes</taxon>
        <taxon>Frankiales</taxon>
        <taxon>Frankiaceae</taxon>
        <taxon>Frankia</taxon>
    </lineage>
</organism>
<keyword evidence="3" id="KW-0378">Hydrolase</keyword>
<dbReference type="eggNOG" id="COG0412">
    <property type="taxonomic scope" value="Bacteria"/>
</dbReference>
<dbReference type="InterPro" id="IPR029058">
    <property type="entry name" value="AB_hydrolase_fold"/>
</dbReference>
<dbReference type="Gene3D" id="3.40.50.1820">
    <property type="entry name" value="alpha/beta hydrolase"/>
    <property type="match status" value="1"/>
</dbReference>
<gene>
    <name evidence="3" type="ordered locus">Francci3_0536</name>
</gene>
<dbReference type="EMBL" id="CP000249">
    <property type="protein sequence ID" value="ABD09920.1"/>
    <property type="molecule type" value="Genomic_DNA"/>
</dbReference>
<keyword evidence="4" id="KW-1185">Reference proteome</keyword>
<sequence>MTTAETVVIPTPDGPAPATLTEPDGPARGGVVVLHEAFGLTEHITDVCSRFARAGWRAIAPDLFHRAGSPVFDYDDLASAVKILDELNGTDLLADIDAALAILAEEGTAIDRCAVVGFCVGGSIAFQAAVARPFGAASTFYGGGITMRRFGEPAQLDLADRLQAPWLGLYGDQDPSILASEVEDLRAATRKASVPAEIVRYPQAGHGFHNDARAGAYHGPSAKDAWSRMLTWFDSHVPG</sequence>
<dbReference type="PANTHER" id="PTHR46623:SF6">
    <property type="entry name" value="ALPHA_BETA-HYDROLASES SUPERFAMILY PROTEIN"/>
    <property type="match status" value="1"/>
</dbReference>
<dbReference type="SUPFAM" id="SSF53474">
    <property type="entry name" value="alpha/beta-Hydrolases"/>
    <property type="match status" value="1"/>
</dbReference>
<dbReference type="KEGG" id="fra:Francci3_0536"/>
<accession>Q2JFM2</accession>
<dbReference type="STRING" id="106370.Francci3_0536"/>
<dbReference type="AlphaFoldDB" id="Q2JFM2"/>
<feature type="region of interest" description="Disordered" evidence="1">
    <location>
        <begin position="1"/>
        <end position="23"/>
    </location>
</feature>
<dbReference type="HOGENOM" id="CLU_054590_7_1_11"/>
<dbReference type="GO" id="GO:0008806">
    <property type="term" value="F:carboxymethylenebutenolidase activity"/>
    <property type="evidence" value="ECO:0007669"/>
    <property type="project" value="UniProtKB-EC"/>
</dbReference>